<dbReference type="KEGG" id="htq:FRZ44_05810"/>
<accession>A0A5J6MD01</accession>
<reference evidence="9 10" key="1">
    <citation type="submission" date="2019-08" db="EMBL/GenBank/DDBJ databases">
        <title>Hyperibacter terrae gen. nov., sp. nov. and Hyperibacter viscosus sp. nov., two new members in the family Rhodospirillaceae isolated from the rhizosphere of Hypericum perforatum.</title>
        <authorList>
            <person name="Noviana Z."/>
        </authorList>
    </citation>
    <scope>NUCLEOTIDE SEQUENCE [LARGE SCALE GENOMIC DNA]</scope>
    <source>
        <strain evidence="9 10">R5913</strain>
    </source>
</reference>
<dbReference type="PANTHER" id="PTHR43386:SF25">
    <property type="entry name" value="PEPTIDE ABC TRANSPORTER PERMEASE PROTEIN"/>
    <property type="match status" value="1"/>
</dbReference>
<dbReference type="GO" id="GO:0055085">
    <property type="term" value="P:transmembrane transport"/>
    <property type="evidence" value="ECO:0007669"/>
    <property type="project" value="InterPro"/>
</dbReference>
<dbReference type="Gene3D" id="1.10.3720.10">
    <property type="entry name" value="MetI-like"/>
    <property type="match status" value="1"/>
</dbReference>
<organism evidence="9 10">
    <name type="scientific">Hypericibacter terrae</name>
    <dbReference type="NCBI Taxonomy" id="2602015"/>
    <lineage>
        <taxon>Bacteria</taxon>
        <taxon>Pseudomonadati</taxon>
        <taxon>Pseudomonadota</taxon>
        <taxon>Alphaproteobacteria</taxon>
        <taxon>Rhodospirillales</taxon>
        <taxon>Dongiaceae</taxon>
        <taxon>Hypericibacter</taxon>
    </lineage>
</organism>
<evidence type="ECO:0000256" key="5">
    <source>
        <dbReference type="ARBA" id="ARBA00022989"/>
    </source>
</evidence>
<protein>
    <submittedName>
        <fullName evidence="9">Peptide ABC transporter permease</fullName>
    </submittedName>
</protein>
<dbReference type="AlphaFoldDB" id="A0A5J6MD01"/>
<keyword evidence="2 7" id="KW-0813">Transport</keyword>
<comment type="similarity">
    <text evidence="7">Belongs to the binding-protein-dependent transport system permease family.</text>
</comment>
<keyword evidence="10" id="KW-1185">Reference proteome</keyword>
<evidence type="ECO:0000256" key="1">
    <source>
        <dbReference type="ARBA" id="ARBA00004651"/>
    </source>
</evidence>
<dbReference type="Pfam" id="PF12911">
    <property type="entry name" value="OppC_N"/>
    <property type="match status" value="1"/>
</dbReference>
<evidence type="ECO:0000256" key="4">
    <source>
        <dbReference type="ARBA" id="ARBA00022692"/>
    </source>
</evidence>
<dbReference type="InterPro" id="IPR025966">
    <property type="entry name" value="OppC_N"/>
</dbReference>
<dbReference type="InterPro" id="IPR035906">
    <property type="entry name" value="MetI-like_sf"/>
</dbReference>
<dbReference type="OrthoDB" id="9766870at2"/>
<evidence type="ECO:0000259" key="8">
    <source>
        <dbReference type="PROSITE" id="PS50928"/>
    </source>
</evidence>
<feature type="domain" description="ABC transmembrane type-1" evidence="8">
    <location>
        <begin position="98"/>
        <end position="288"/>
    </location>
</feature>
<dbReference type="InterPro" id="IPR050366">
    <property type="entry name" value="BP-dependent_transpt_permease"/>
</dbReference>
<evidence type="ECO:0000256" key="6">
    <source>
        <dbReference type="ARBA" id="ARBA00023136"/>
    </source>
</evidence>
<feature type="transmembrane region" description="Helical" evidence="7">
    <location>
        <begin position="227"/>
        <end position="244"/>
    </location>
</feature>
<dbReference type="PANTHER" id="PTHR43386">
    <property type="entry name" value="OLIGOPEPTIDE TRANSPORT SYSTEM PERMEASE PROTEIN APPC"/>
    <property type="match status" value="1"/>
</dbReference>
<keyword evidence="5 7" id="KW-1133">Transmembrane helix</keyword>
<name>A0A5J6MD01_9PROT</name>
<dbReference type="EMBL" id="CP042906">
    <property type="protein sequence ID" value="QEX15298.1"/>
    <property type="molecule type" value="Genomic_DNA"/>
</dbReference>
<dbReference type="SUPFAM" id="SSF161098">
    <property type="entry name" value="MetI-like"/>
    <property type="match status" value="1"/>
</dbReference>
<gene>
    <name evidence="9" type="ORF">FRZ44_05810</name>
</gene>
<keyword evidence="6 7" id="KW-0472">Membrane</keyword>
<proteinExistence type="inferred from homology"/>
<dbReference type="GO" id="GO:0005886">
    <property type="term" value="C:plasma membrane"/>
    <property type="evidence" value="ECO:0007669"/>
    <property type="project" value="UniProtKB-SubCell"/>
</dbReference>
<keyword evidence="3" id="KW-1003">Cell membrane</keyword>
<feature type="transmembrane region" description="Helical" evidence="7">
    <location>
        <begin position="38"/>
        <end position="59"/>
    </location>
</feature>
<dbReference type="Proteomes" id="UP000326202">
    <property type="component" value="Chromosome"/>
</dbReference>
<keyword evidence="4 7" id="KW-0812">Transmembrane</keyword>
<evidence type="ECO:0000256" key="7">
    <source>
        <dbReference type="RuleBase" id="RU363032"/>
    </source>
</evidence>
<dbReference type="Pfam" id="PF00528">
    <property type="entry name" value="BPD_transp_1"/>
    <property type="match status" value="1"/>
</dbReference>
<sequence>MSATTTGPGTTPTASSAGSTRLREWAETLGLLLRSPTFLAGALILGFWVFCAIFGELIVPYDPLETDLLAVLEPPSADHWFGADQLGRDVFSRVIVGSRDILTIAPLATLLSTILGTLLGLVTGYFRGLVDDVLSRIIDALLSLPTVLIGLVALTSLGTSNTTVVFVIAFGFAPIIARTVRSSVLVERELDYVAAARLRRESSLYIMLAEILPNILPPILVEFNVRLGYAIFTVATLSFMGFGIQPPSPDWGLTISDNYGLVGGGYWWTVLYDAFAIASLVVGVNLIADAVQGVVDG</sequence>
<dbReference type="InterPro" id="IPR000515">
    <property type="entry name" value="MetI-like"/>
</dbReference>
<feature type="transmembrane region" description="Helical" evidence="7">
    <location>
        <begin position="265"/>
        <end position="288"/>
    </location>
</feature>
<evidence type="ECO:0000256" key="3">
    <source>
        <dbReference type="ARBA" id="ARBA00022475"/>
    </source>
</evidence>
<feature type="transmembrane region" description="Helical" evidence="7">
    <location>
        <begin position="101"/>
        <end position="126"/>
    </location>
</feature>
<dbReference type="PROSITE" id="PS50928">
    <property type="entry name" value="ABC_TM1"/>
    <property type="match status" value="1"/>
</dbReference>
<evidence type="ECO:0000313" key="10">
    <source>
        <dbReference type="Proteomes" id="UP000326202"/>
    </source>
</evidence>
<evidence type="ECO:0000313" key="9">
    <source>
        <dbReference type="EMBL" id="QEX15298.1"/>
    </source>
</evidence>
<dbReference type="CDD" id="cd06261">
    <property type="entry name" value="TM_PBP2"/>
    <property type="match status" value="1"/>
</dbReference>
<comment type="subcellular location">
    <subcellularLocation>
        <location evidence="1 7">Cell membrane</location>
        <topology evidence="1 7">Multi-pass membrane protein</topology>
    </subcellularLocation>
</comment>
<dbReference type="RefSeq" id="WP_151175762.1">
    <property type="nucleotide sequence ID" value="NZ_CP042906.1"/>
</dbReference>
<evidence type="ECO:0000256" key="2">
    <source>
        <dbReference type="ARBA" id="ARBA00022448"/>
    </source>
</evidence>